<evidence type="ECO:0000313" key="5">
    <source>
        <dbReference type="Proteomes" id="UP001597012"/>
    </source>
</evidence>
<reference evidence="5" key="1">
    <citation type="journal article" date="2019" name="Int. J. Syst. Evol. Microbiol.">
        <title>The Global Catalogue of Microorganisms (GCM) 10K type strain sequencing project: providing services to taxonomists for standard genome sequencing and annotation.</title>
        <authorList>
            <consortium name="The Broad Institute Genomics Platform"/>
            <consortium name="The Broad Institute Genome Sequencing Center for Infectious Disease"/>
            <person name="Wu L."/>
            <person name="Ma J."/>
        </authorList>
    </citation>
    <scope>NUCLEOTIDE SEQUENCE [LARGE SCALE GENOMIC DNA]</scope>
    <source>
        <strain evidence="5">CCUG 61948</strain>
    </source>
</reference>
<dbReference type="InterPro" id="IPR055170">
    <property type="entry name" value="GFO_IDH_MocA-like_dom"/>
</dbReference>
<dbReference type="EMBL" id="JBHTHY010000003">
    <property type="protein sequence ID" value="MFD0796539.1"/>
    <property type="molecule type" value="Genomic_DNA"/>
</dbReference>
<keyword evidence="1" id="KW-0560">Oxidoreductase</keyword>
<dbReference type="SUPFAM" id="SSF55347">
    <property type="entry name" value="Glyceraldehyde-3-phosphate dehydrogenase-like, C-terminal domain"/>
    <property type="match status" value="1"/>
</dbReference>
<proteinExistence type="predicted"/>
<dbReference type="PANTHER" id="PTHR43818:SF11">
    <property type="entry name" value="BCDNA.GH03377"/>
    <property type="match status" value="1"/>
</dbReference>
<dbReference type="Pfam" id="PF22725">
    <property type="entry name" value="GFO_IDH_MocA_C3"/>
    <property type="match status" value="1"/>
</dbReference>
<sequence>MKTVKWGIIGCGDVAEVKSGPAFQKVKQSELIAVMRRNKSKAEDFAKRHKVPFHYDTAAALLGHKGINAVYIATPPSTHLKYTLMALDAGKDVYLEKPMTLNFIEGKIIAEALKNTSGKLTVAHYRRKLPAFEKVKQLLGEGAIGKVQCADIQILQPRKSELIADTDDNWRLRPEVSGGGYFYDIAPHQIDLMYHYFGVIKGVAGFSSSDNTIELVDDLVNGIIHFESGVQFRGIWNFTASGVNKKEECVIYGAEGSIRFSFYGEEVQLQHNNGTEVFSFKNPDHVQQPMIAAVVDYFLDKAENPCPVEDGLVVMQTMEQLCGRWS</sequence>
<accession>A0ABW3B0K5</accession>
<dbReference type="RefSeq" id="WP_379932390.1">
    <property type="nucleotide sequence ID" value="NZ_JBHTHY010000003.1"/>
</dbReference>
<dbReference type="Proteomes" id="UP001597012">
    <property type="component" value="Unassembled WGS sequence"/>
</dbReference>
<dbReference type="InterPro" id="IPR050463">
    <property type="entry name" value="Gfo/Idh/MocA_oxidrdct_glycsds"/>
</dbReference>
<evidence type="ECO:0000259" key="3">
    <source>
        <dbReference type="Pfam" id="PF22725"/>
    </source>
</evidence>
<dbReference type="Gene3D" id="3.40.50.720">
    <property type="entry name" value="NAD(P)-binding Rossmann-like Domain"/>
    <property type="match status" value="1"/>
</dbReference>
<keyword evidence="5" id="KW-1185">Reference proteome</keyword>
<feature type="domain" description="GFO/IDH/MocA-like oxidoreductase" evidence="3">
    <location>
        <begin position="132"/>
        <end position="259"/>
    </location>
</feature>
<evidence type="ECO:0000313" key="4">
    <source>
        <dbReference type="EMBL" id="MFD0796539.1"/>
    </source>
</evidence>
<evidence type="ECO:0000259" key="2">
    <source>
        <dbReference type="Pfam" id="PF01408"/>
    </source>
</evidence>
<dbReference type="Pfam" id="PF01408">
    <property type="entry name" value="GFO_IDH_MocA"/>
    <property type="match status" value="1"/>
</dbReference>
<feature type="domain" description="Gfo/Idh/MocA-like oxidoreductase N-terminal" evidence="2">
    <location>
        <begin position="5"/>
        <end position="124"/>
    </location>
</feature>
<dbReference type="Gene3D" id="3.30.360.10">
    <property type="entry name" value="Dihydrodipicolinate Reductase, domain 2"/>
    <property type="match status" value="1"/>
</dbReference>
<gene>
    <name evidence="4" type="ORF">ACFQZJ_03635</name>
</gene>
<organism evidence="4 5">
    <name type="scientific">Maribacter chungangensis</name>
    <dbReference type="NCBI Taxonomy" id="1069117"/>
    <lineage>
        <taxon>Bacteria</taxon>
        <taxon>Pseudomonadati</taxon>
        <taxon>Bacteroidota</taxon>
        <taxon>Flavobacteriia</taxon>
        <taxon>Flavobacteriales</taxon>
        <taxon>Flavobacteriaceae</taxon>
        <taxon>Maribacter</taxon>
    </lineage>
</organism>
<dbReference type="InterPro" id="IPR000683">
    <property type="entry name" value="Gfo/Idh/MocA-like_OxRdtase_N"/>
</dbReference>
<name>A0ABW3B0K5_9FLAO</name>
<dbReference type="InterPro" id="IPR036291">
    <property type="entry name" value="NAD(P)-bd_dom_sf"/>
</dbReference>
<evidence type="ECO:0000256" key="1">
    <source>
        <dbReference type="ARBA" id="ARBA00023002"/>
    </source>
</evidence>
<dbReference type="SUPFAM" id="SSF51735">
    <property type="entry name" value="NAD(P)-binding Rossmann-fold domains"/>
    <property type="match status" value="1"/>
</dbReference>
<comment type="caution">
    <text evidence="4">The sequence shown here is derived from an EMBL/GenBank/DDBJ whole genome shotgun (WGS) entry which is preliminary data.</text>
</comment>
<protein>
    <submittedName>
        <fullName evidence="4">Gfo/Idh/MocA family protein</fullName>
    </submittedName>
</protein>
<dbReference type="PANTHER" id="PTHR43818">
    <property type="entry name" value="BCDNA.GH03377"/>
    <property type="match status" value="1"/>
</dbReference>